<protein>
    <submittedName>
        <fullName evidence="1">SMI1/KNR4 family protein</fullName>
    </submittedName>
</protein>
<name>A0ACC6QS00_9ACTN</name>
<accession>A0ACC6QS00</accession>
<keyword evidence="2" id="KW-1185">Reference proteome</keyword>
<dbReference type="EMBL" id="JBBKAI010000002">
    <property type="protein sequence ID" value="MEJ8660989.1"/>
    <property type="molecule type" value="Genomic_DNA"/>
</dbReference>
<dbReference type="Proteomes" id="UP001375539">
    <property type="component" value="Unassembled WGS sequence"/>
</dbReference>
<organism evidence="1 2">
    <name type="scientific">Streptomyces pratisoli</name>
    <dbReference type="NCBI Taxonomy" id="3139917"/>
    <lineage>
        <taxon>Bacteria</taxon>
        <taxon>Bacillati</taxon>
        <taxon>Actinomycetota</taxon>
        <taxon>Actinomycetes</taxon>
        <taxon>Kitasatosporales</taxon>
        <taxon>Streptomycetaceae</taxon>
        <taxon>Streptomyces</taxon>
    </lineage>
</organism>
<sequence length="176" mass="19506">MTWVEQLVSAVNERALDLAIDWPRIESRIGGALPTDYREFCESFGSGEFCDYLTVYASRGGADSELAESQEANRQIVEQHPVVMKGYRPYGLQGPGHTVGILQWGASSQGDEFAWLADGSSNPDKWPVLAREDAGGWRHYDMSMSKFVYRLLVDESFEDFGGFGATGQAPYFTPSS</sequence>
<reference evidence="1" key="1">
    <citation type="submission" date="2024-03" db="EMBL/GenBank/DDBJ databases">
        <title>Novel Streptomyces species of biotechnological and ecological value are a feature of Machair soil.</title>
        <authorList>
            <person name="Prole J.R."/>
            <person name="Goodfellow M."/>
            <person name="Allenby N."/>
            <person name="Ward A.C."/>
        </authorList>
    </citation>
    <scope>NUCLEOTIDE SEQUENCE</scope>
    <source>
        <strain evidence="1">MS1.AVA.4</strain>
    </source>
</reference>
<comment type="caution">
    <text evidence="1">The sequence shown here is derived from an EMBL/GenBank/DDBJ whole genome shotgun (WGS) entry which is preliminary data.</text>
</comment>
<proteinExistence type="predicted"/>
<evidence type="ECO:0000313" key="1">
    <source>
        <dbReference type="EMBL" id="MEJ8660989.1"/>
    </source>
</evidence>
<gene>
    <name evidence="1" type="ORF">WKI58_31500</name>
</gene>
<evidence type="ECO:0000313" key="2">
    <source>
        <dbReference type="Proteomes" id="UP001375539"/>
    </source>
</evidence>